<sequence length="317" mass="34344">MRWKLVAGAVASLTALPVALTASAEAAPTGPYHAEIRRTSYGIPHIKAADYGGLGFGHGYAFAQDNLCVMASRLVTLSGERSRYFRPDAQTDDPLTRTTNLASDVYNQAELRSDAVRRLIAQPAPLGPTREVRDLVRGYVAGYNRYLRDTGVSRLPDPTCRGAAWVRPMTELDVYRDLYHVTQLEGAQQAIQQIATATPPSAGRTARAKVPVLPKADAGSNAYGLGRDATRGKGGMVLADGTYPDVQFGSSFIMAVSLTPAGPRASTILTYSESANPTSPHHTDQTRLFSQKQWVLERFTDTEIAAEPQYRTTRVTG</sequence>
<dbReference type="Proteomes" id="UP001501442">
    <property type="component" value="Unassembled WGS sequence"/>
</dbReference>
<keyword evidence="2" id="KW-0732">Signal</keyword>
<dbReference type="Gene3D" id="3.60.20.10">
    <property type="entry name" value="Glutamine Phosphoribosylpyrophosphate, subunit 1, domain 1"/>
    <property type="match status" value="1"/>
</dbReference>
<proteinExistence type="inferred from homology"/>
<dbReference type="Pfam" id="PF01804">
    <property type="entry name" value="Penicil_amidase"/>
    <property type="match status" value="2"/>
</dbReference>
<comment type="similarity">
    <text evidence="1">Belongs to the peptidase S45 family.</text>
</comment>
<feature type="signal peptide" evidence="2">
    <location>
        <begin position="1"/>
        <end position="26"/>
    </location>
</feature>
<feature type="chain" id="PRO_5045362271" description="Acylase" evidence="2">
    <location>
        <begin position="27"/>
        <end position="317"/>
    </location>
</feature>
<evidence type="ECO:0000313" key="4">
    <source>
        <dbReference type="Proteomes" id="UP001501442"/>
    </source>
</evidence>
<evidence type="ECO:0000256" key="2">
    <source>
        <dbReference type="SAM" id="SignalP"/>
    </source>
</evidence>
<name>A0ABP8USC5_9ACTN</name>
<protein>
    <recommendedName>
        <fullName evidence="5">Acylase</fullName>
    </recommendedName>
</protein>
<organism evidence="3 4">
    <name type="scientific">Actinoallomurus vinaceus</name>
    <dbReference type="NCBI Taxonomy" id="1080074"/>
    <lineage>
        <taxon>Bacteria</taxon>
        <taxon>Bacillati</taxon>
        <taxon>Actinomycetota</taxon>
        <taxon>Actinomycetes</taxon>
        <taxon>Streptosporangiales</taxon>
        <taxon>Thermomonosporaceae</taxon>
        <taxon>Actinoallomurus</taxon>
    </lineage>
</organism>
<gene>
    <name evidence="3" type="ORF">GCM10023196_083700</name>
</gene>
<dbReference type="InterPro" id="IPR023343">
    <property type="entry name" value="Penicillin_amidase_dom1"/>
</dbReference>
<dbReference type="InterPro" id="IPR029055">
    <property type="entry name" value="Ntn_hydrolases_N"/>
</dbReference>
<dbReference type="InterPro" id="IPR002692">
    <property type="entry name" value="S45"/>
</dbReference>
<dbReference type="RefSeq" id="WP_345438936.1">
    <property type="nucleotide sequence ID" value="NZ_BAABHK010000016.1"/>
</dbReference>
<evidence type="ECO:0000313" key="3">
    <source>
        <dbReference type="EMBL" id="GAA4635957.1"/>
    </source>
</evidence>
<dbReference type="EMBL" id="BAABHK010000016">
    <property type="protein sequence ID" value="GAA4635957.1"/>
    <property type="molecule type" value="Genomic_DNA"/>
</dbReference>
<accession>A0ABP8USC5</accession>
<evidence type="ECO:0008006" key="5">
    <source>
        <dbReference type="Google" id="ProtNLM"/>
    </source>
</evidence>
<comment type="caution">
    <text evidence="3">The sequence shown here is derived from an EMBL/GenBank/DDBJ whole genome shotgun (WGS) entry which is preliminary data.</text>
</comment>
<keyword evidence="4" id="KW-1185">Reference proteome</keyword>
<evidence type="ECO:0000256" key="1">
    <source>
        <dbReference type="ARBA" id="ARBA00006586"/>
    </source>
</evidence>
<dbReference type="PANTHER" id="PTHR34218">
    <property type="entry name" value="PEPTIDASE S45 PENICILLIN AMIDASE"/>
    <property type="match status" value="1"/>
</dbReference>
<dbReference type="PANTHER" id="PTHR34218:SF3">
    <property type="entry name" value="ACYL-HOMOSERINE LACTONE ACYLASE PVDQ"/>
    <property type="match status" value="1"/>
</dbReference>
<reference evidence="4" key="1">
    <citation type="journal article" date="2019" name="Int. J. Syst. Evol. Microbiol.">
        <title>The Global Catalogue of Microorganisms (GCM) 10K type strain sequencing project: providing services to taxonomists for standard genome sequencing and annotation.</title>
        <authorList>
            <consortium name="The Broad Institute Genomics Platform"/>
            <consortium name="The Broad Institute Genome Sequencing Center for Infectious Disease"/>
            <person name="Wu L."/>
            <person name="Ma J."/>
        </authorList>
    </citation>
    <scope>NUCLEOTIDE SEQUENCE [LARGE SCALE GENOMIC DNA]</scope>
    <source>
        <strain evidence="4">JCM 17939</strain>
    </source>
</reference>
<dbReference type="SUPFAM" id="SSF56235">
    <property type="entry name" value="N-terminal nucleophile aminohydrolases (Ntn hydrolases)"/>
    <property type="match status" value="2"/>
</dbReference>
<dbReference type="Gene3D" id="1.10.439.10">
    <property type="entry name" value="Penicillin Amidohydrolase, domain 1"/>
    <property type="match status" value="1"/>
</dbReference>